<feature type="chain" id="PRO_5037691984" description="DUF5683 domain-containing protein" evidence="2">
    <location>
        <begin position="28"/>
        <end position="143"/>
    </location>
</feature>
<accession>A0A937X2G5</accession>
<keyword evidence="1" id="KW-0472">Membrane</keyword>
<organism evidence="3 4">
    <name type="scientific">Candidatus Tanganyikabacteria bacterium</name>
    <dbReference type="NCBI Taxonomy" id="2961651"/>
    <lineage>
        <taxon>Bacteria</taxon>
        <taxon>Bacillati</taxon>
        <taxon>Candidatus Sericytochromatia</taxon>
        <taxon>Candidatus Tanganyikabacteria</taxon>
    </lineage>
</organism>
<evidence type="ECO:0000256" key="1">
    <source>
        <dbReference type="SAM" id="Phobius"/>
    </source>
</evidence>
<dbReference type="EMBL" id="VGJX01000305">
    <property type="protein sequence ID" value="MBM3274719.1"/>
    <property type="molecule type" value="Genomic_DNA"/>
</dbReference>
<keyword evidence="1" id="KW-1133">Transmembrane helix</keyword>
<proteinExistence type="predicted"/>
<evidence type="ECO:0000313" key="3">
    <source>
        <dbReference type="EMBL" id="MBM3274719.1"/>
    </source>
</evidence>
<evidence type="ECO:0008006" key="5">
    <source>
        <dbReference type="Google" id="ProtNLM"/>
    </source>
</evidence>
<reference evidence="3 4" key="1">
    <citation type="submission" date="2019-03" db="EMBL/GenBank/DDBJ databases">
        <title>Lake Tanganyika Metagenome-Assembled Genomes (MAGs).</title>
        <authorList>
            <person name="Tran P."/>
        </authorList>
    </citation>
    <scope>NUCLEOTIDE SEQUENCE [LARGE SCALE GENOMIC DNA]</scope>
    <source>
        <strain evidence="3">K_DeepCast_65m_m2_236</strain>
    </source>
</reference>
<gene>
    <name evidence="3" type="ORF">FJZ00_06180</name>
</gene>
<protein>
    <recommendedName>
        <fullName evidence="5">DUF5683 domain-containing protein</fullName>
    </recommendedName>
</protein>
<feature type="signal peptide" evidence="2">
    <location>
        <begin position="1"/>
        <end position="27"/>
    </location>
</feature>
<evidence type="ECO:0000313" key="4">
    <source>
        <dbReference type="Proteomes" id="UP000703893"/>
    </source>
</evidence>
<keyword evidence="2" id="KW-0732">Signal</keyword>
<evidence type="ECO:0000256" key="2">
    <source>
        <dbReference type="SAM" id="SignalP"/>
    </source>
</evidence>
<name>A0A937X2G5_9BACT</name>
<comment type="caution">
    <text evidence="3">The sequence shown here is derived from an EMBL/GenBank/DDBJ whole genome shotgun (WGS) entry which is preliminary data.</text>
</comment>
<feature type="transmembrane region" description="Helical" evidence="1">
    <location>
        <begin position="85"/>
        <end position="102"/>
    </location>
</feature>
<sequence length="143" mass="14996">MNPRSHAHVATLALLAGMALIAAPCAAQESEAPRTRAAEAPTPPPPMVSKGVYLVREFRNPTLAAAASLVLPGGGQVYNDDLPKFLGTLAGLGSSVALYMLVPDRTSQMIAVAGFGLTWAWSVGDAYLSAAVFNRLLEQEAQY</sequence>
<feature type="transmembrane region" description="Helical" evidence="1">
    <location>
        <begin position="109"/>
        <end position="133"/>
    </location>
</feature>
<dbReference type="AlphaFoldDB" id="A0A937X2G5"/>
<dbReference type="Proteomes" id="UP000703893">
    <property type="component" value="Unassembled WGS sequence"/>
</dbReference>
<keyword evidence="1" id="KW-0812">Transmembrane</keyword>